<comment type="caution">
    <text evidence="1">The sequence shown here is derived from an EMBL/GenBank/DDBJ whole genome shotgun (WGS) entry which is preliminary data.</text>
</comment>
<reference evidence="1 2" key="1">
    <citation type="submission" date="2022-06" db="EMBL/GenBank/DDBJ databases">
        <title>Isolation of gut microbiota from human fecal samples.</title>
        <authorList>
            <person name="Pamer E.G."/>
            <person name="Barat B."/>
            <person name="Waligurski E."/>
            <person name="Medina S."/>
            <person name="Paddock L."/>
            <person name="Mostad J."/>
        </authorList>
    </citation>
    <scope>NUCLEOTIDE SEQUENCE [LARGE SCALE GENOMIC DNA]</scope>
    <source>
        <strain evidence="1 2">SL.3.17</strain>
    </source>
</reference>
<feature type="non-terminal residue" evidence="1">
    <location>
        <position position="166"/>
    </location>
</feature>
<sequence length="166" mass="19088">RPTWRGLIKADVDEAIEQAKTEKQFFSFLREKGYTIKIGADITLRPPGKERGMKLLRNFGAEYAQEAIRRRILAQTGQRPQQKIRTAQVPSRIQVPGNKKSSKKIGGLRGLYLHYCYFLGIFPKNRNETAPSQVPLLLREDLLKLNTISKETRLLCRHQIDTAEQL</sequence>
<feature type="non-terminal residue" evidence="1">
    <location>
        <position position="1"/>
    </location>
</feature>
<gene>
    <name evidence="1" type="ORF">NE619_18225</name>
</gene>
<dbReference type="EMBL" id="JANFXK010000093">
    <property type="protein sequence ID" value="MCQ4638666.1"/>
    <property type="molecule type" value="Genomic_DNA"/>
</dbReference>
<protein>
    <submittedName>
        <fullName evidence="1">Relaxase/mobilization nuclease</fullName>
    </submittedName>
</protein>
<evidence type="ECO:0000313" key="2">
    <source>
        <dbReference type="Proteomes" id="UP001524502"/>
    </source>
</evidence>
<accession>A0ABT1RUW0</accession>
<proteinExistence type="predicted"/>
<name>A0ABT1RUW0_9FIRM</name>
<evidence type="ECO:0000313" key="1">
    <source>
        <dbReference type="EMBL" id="MCQ4638666.1"/>
    </source>
</evidence>
<organism evidence="1 2">
    <name type="scientific">Anaerovorax odorimutans</name>
    <dbReference type="NCBI Taxonomy" id="109327"/>
    <lineage>
        <taxon>Bacteria</taxon>
        <taxon>Bacillati</taxon>
        <taxon>Bacillota</taxon>
        <taxon>Clostridia</taxon>
        <taxon>Peptostreptococcales</taxon>
        <taxon>Anaerovoracaceae</taxon>
        <taxon>Anaerovorax</taxon>
    </lineage>
</organism>
<keyword evidence="2" id="KW-1185">Reference proteome</keyword>
<dbReference type="Proteomes" id="UP001524502">
    <property type="component" value="Unassembled WGS sequence"/>
</dbReference>